<feature type="domain" description="Maltose/galactoside acetyltransferase" evidence="3">
    <location>
        <begin position="13"/>
        <end position="50"/>
    </location>
</feature>
<sequence length="272" mass="30008">MLTNIDEEDNLRRMERGELYYAFTPQLVAARKRCASAVSRLNNAGDLTRRQIVLYWKEITKDEKPLPPPGKTEDEEDAVLHEYPWIERPINIDYGTNIKVGSNVFINFNCTITDTCMVSIGSRTLIGPNVSLYSAGHPTDPVLRNGTKGPEWGRPITIGNDCWIAGNVIILPGVTIGDGCTIGAGSVVTKDIPAYHVAVGNPARVLRSLYPNVVERSKLVTEEEPFNYTSRQVNVDGQKPITNALSPQLEALTAPEELAGAYLNEDAWNEPD</sequence>
<evidence type="ECO:0000259" key="3">
    <source>
        <dbReference type="Pfam" id="PF12464"/>
    </source>
</evidence>
<keyword evidence="2 4" id="KW-0808">Transferase</keyword>
<dbReference type="AlphaFoldDB" id="A0A2G7FVA7"/>
<dbReference type="InterPro" id="IPR001451">
    <property type="entry name" value="Hexapep"/>
</dbReference>
<reference evidence="4 5" key="1">
    <citation type="submission" date="2017-05" db="EMBL/GenBank/DDBJ databases">
        <title>Genome sequence for an aflatoxigenic pathogen of Argentinian peanut, Aspergillus arachidicola.</title>
        <authorList>
            <person name="Moore G."/>
            <person name="Beltz S.B."/>
            <person name="Mack B.M."/>
        </authorList>
    </citation>
    <scope>NUCLEOTIDE SEQUENCE [LARGE SCALE GENOMIC DNA]</scope>
    <source>
        <strain evidence="4 5">CBS 117610</strain>
    </source>
</reference>
<gene>
    <name evidence="4" type="ORF">AARAC_005986</name>
</gene>
<evidence type="ECO:0000313" key="4">
    <source>
        <dbReference type="EMBL" id="PIG84225.1"/>
    </source>
</evidence>
<comment type="similarity">
    <text evidence="1">Belongs to the transferase hexapeptide repeat family.</text>
</comment>
<protein>
    <submittedName>
        <fullName evidence="4">Acetyltransferase</fullName>
    </submittedName>
</protein>
<evidence type="ECO:0000256" key="2">
    <source>
        <dbReference type="ARBA" id="ARBA00022679"/>
    </source>
</evidence>
<dbReference type="Pfam" id="PF00132">
    <property type="entry name" value="Hexapep"/>
    <property type="match status" value="1"/>
</dbReference>
<dbReference type="Proteomes" id="UP000231358">
    <property type="component" value="Unassembled WGS sequence"/>
</dbReference>
<dbReference type="STRING" id="656916.A0A2G7FVA7"/>
<dbReference type="InterPro" id="IPR024688">
    <property type="entry name" value="Mac_dom"/>
</dbReference>
<dbReference type="GO" id="GO:0016407">
    <property type="term" value="F:acetyltransferase activity"/>
    <property type="evidence" value="ECO:0007669"/>
    <property type="project" value="InterPro"/>
</dbReference>
<dbReference type="Pfam" id="PF12464">
    <property type="entry name" value="Mac"/>
    <property type="match status" value="1"/>
</dbReference>
<dbReference type="GO" id="GO:0008374">
    <property type="term" value="F:O-acyltransferase activity"/>
    <property type="evidence" value="ECO:0007669"/>
    <property type="project" value="TreeGrafter"/>
</dbReference>
<evidence type="ECO:0000313" key="5">
    <source>
        <dbReference type="Proteomes" id="UP000231358"/>
    </source>
</evidence>
<dbReference type="EMBL" id="NEXV01000395">
    <property type="protein sequence ID" value="PIG84225.1"/>
    <property type="molecule type" value="Genomic_DNA"/>
</dbReference>
<accession>A0A2G7FVA7</accession>
<organism evidence="4 5">
    <name type="scientific">Aspergillus arachidicola</name>
    <dbReference type="NCBI Taxonomy" id="656916"/>
    <lineage>
        <taxon>Eukaryota</taxon>
        <taxon>Fungi</taxon>
        <taxon>Dikarya</taxon>
        <taxon>Ascomycota</taxon>
        <taxon>Pezizomycotina</taxon>
        <taxon>Eurotiomycetes</taxon>
        <taxon>Eurotiomycetidae</taxon>
        <taxon>Eurotiales</taxon>
        <taxon>Aspergillaceae</taxon>
        <taxon>Aspergillus</taxon>
        <taxon>Aspergillus subgen. Circumdati</taxon>
    </lineage>
</organism>
<comment type="caution">
    <text evidence="4">The sequence shown here is derived from an EMBL/GenBank/DDBJ whole genome shotgun (WGS) entry which is preliminary data.</text>
</comment>
<dbReference type="CDD" id="cd03357">
    <property type="entry name" value="LbH_MAT_GAT"/>
    <property type="match status" value="1"/>
</dbReference>
<name>A0A2G7FVA7_9EURO</name>
<keyword evidence="5" id="KW-1185">Reference proteome</keyword>
<dbReference type="Gene3D" id="2.160.10.10">
    <property type="entry name" value="Hexapeptide repeat proteins"/>
    <property type="match status" value="1"/>
</dbReference>
<evidence type="ECO:0000256" key="1">
    <source>
        <dbReference type="ARBA" id="ARBA00007274"/>
    </source>
</evidence>
<dbReference type="PANTHER" id="PTHR23416">
    <property type="entry name" value="SIALIC ACID SYNTHASE-RELATED"/>
    <property type="match status" value="1"/>
</dbReference>
<dbReference type="InterPro" id="IPR011004">
    <property type="entry name" value="Trimer_LpxA-like_sf"/>
</dbReference>
<proteinExistence type="inferred from homology"/>
<dbReference type="SUPFAM" id="SSF51161">
    <property type="entry name" value="Trimeric LpxA-like enzymes"/>
    <property type="match status" value="1"/>
</dbReference>
<dbReference type="InterPro" id="IPR051159">
    <property type="entry name" value="Hexapeptide_acetyltransf"/>
</dbReference>
<dbReference type="PANTHER" id="PTHR23416:SF54">
    <property type="entry name" value="ACETYLTRANSFERASE, CYSE_LACA_LPXA_NODL FAMILY (AFU_ORTHOLOGUE AFUA_2G08430)-RELATED"/>
    <property type="match status" value="1"/>
</dbReference>